<feature type="transmembrane region" description="Helical" evidence="2">
    <location>
        <begin position="203"/>
        <end position="224"/>
    </location>
</feature>
<dbReference type="CDD" id="cd00081">
    <property type="entry name" value="Hint"/>
    <property type="match status" value="1"/>
</dbReference>
<sequence length="428" mass="45858">MSTVPWTLQPEGVSASHHEETSNDSSTITDEDEEILHHISRMQLHNSRRVAKRLHKEGYKTMDELVAADFAGLVRSLGIGPGDVPKLAQGLHHFQSGTFDTLYALPSENIVEMSEAPTSADVGVQEQLRVEDAGAQTETTQAGPGEVQGRASTPGHQAQADPQIGWSHDKVIASLGKCGVPLVTVIAMLVGEKKNDPVRACLFFGWFANGSLLLSYYSIFVGIYRVLSARPFSKDLGIGCGGGMATFLASCRAGCATTGGCFSSSAQVLLPNRSHKAIGDLHEGDRILSFNKGVFRIKRVLRCIKSAGTTAMCRLHIIMPGGTQGSLIATPGHPVWVHGKGWCAVPGNGRGKEVPSPRDVEKDDVLVHHTGAMVKVTAIEPDAIEAEPFNLVVDGPGTFFVSDILVHSHMNRHGRVYGRTRPKAFGGC</sequence>
<evidence type="ECO:0000256" key="1">
    <source>
        <dbReference type="SAM" id="MobiDB-lite"/>
    </source>
</evidence>
<dbReference type="Pfam" id="PF14623">
    <property type="entry name" value="Vint"/>
    <property type="match status" value="1"/>
</dbReference>
<name>A0ABN9TPB5_9DINO</name>
<evidence type="ECO:0000259" key="3">
    <source>
        <dbReference type="Pfam" id="PF14623"/>
    </source>
</evidence>
<dbReference type="Proteomes" id="UP001189429">
    <property type="component" value="Unassembled WGS sequence"/>
</dbReference>
<feature type="domain" description="Vint" evidence="3">
    <location>
        <begin position="260"/>
        <end position="342"/>
    </location>
</feature>
<dbReference type="EMBL" id="CAUYUJ010014937">
    <property type="protein sequence ID" value="CAK0847874.1"/>
    <property type="molecule type" value="Genomic_DNA"/>
</dbReference>
<dbReference type="SUPFAM" id="SSF51294">
    <property type="entry name" value="Hedgehog/intein (Hint) domain"/>
    <property type="match status" value="1"/>
</dbReference>
<protein>
    <recommendedName>
        <fullName evidence="3">Vint domain-containing protein</fullName>
    </recommendedName>
</protein>
<dbReference type="Gene3D" id="2.170.16.10">
    <property type="entry name" value="Hedgehog/Intein (Hint) domain"/>
    <property type="match status" value="1"/>
</dbReference>
<reference evidence="4" key="1">
    <citation type="submission" date="2023-10" db="EMBL/GenBank/DDBJ databases">
        <authorList>
            <person name="Chen Y."/>
            <person name="Shah S."/>
            <person name="Dougan E. K."/>
            <person name="Thang M."/>
            <person name="Chan C."/>
        </authorList>
    </citation>
    <scope>NUCLEOTIDE SEQUENCE [LARGE SCALE GENOMIC DNA]</scope>
</reference>
<dbReference type="InterPro" id="IPR039510">
    <property type="entry name" value="Vint_dom"/>
</dbReference>
<keyword evidence="2" id="KW-0472">Membrane</keyword>
<proteinExistence type="predicted"/>
<organism evidence="4 5">
    <name type="scientific">Prorocentrum cordatum</name>
    <dbReference type="NCBI Taxonomy" id="2364126"/>
    <lineage>
        <taxon>Eukaryota</taxon>
        <taxon>Sar</taxon>
        <taxon>Alveolata</taxon>
        <taxon>Dinophyceae</taxon>
        <taxon>Prorocentrales</taxon>
        <taxon>Prorocentraceae</taxon>
        <taxon>Prorocentrum</taxon>
    </lineage>
</organism>
<keyword evidence="2" id="KW-1133">Transmembrane helix</keyword>
<evidence type="ECO:0000313" key="4">
    <source>
        <dbReference type="EMBL" id="CAK0847874.1"/>
    </source>
</evidence>
<dbReference type="InterPro" id="IPR036844">
    <property type="entry name" value="Hint_dom_sf"/>
</dbReference>
<gene>
    <name evidence="4" type="ORF">PCOR1329_LOCUS40962</name>
</gene>
<keyword evidence="5" id="KW-1185">Reference proteome</keyword>
<accession>A0ABN9TPB5</accession>
<keyword evidence="2" id="KW-0812">Transmembrane</keyword>
<dbReference type="PROSITE" id="PS50817">
    <property type="entry name" value="INTEIN_N_TER"/>
    <property type="match status" value="1"/>
</dbReference>
<dbReference type="InterPro" id="IPR006141">
    <property type="entry name" value="Intein_N"/>
</dbReference>
<comment type="caution">
    <text evidence="4">The sequence shown here is derived from an EMBL/GenBank/DDBJ whole genome shotgun (WGS) entry which is preliminary data.</text>
</comment>
<evidence type="ECO:0000256" key="2">
    <source>
        <dbReference type="SAM" id="Phobius"/>
    </source>
</evidence>
<feature type="region of interest" description="Disordered" evidence="1">
    <location>
        <begin position="1"/>
        <end position="29"/>
    </location>
</feature>
<evidence type="ECO:0000313" key="5">
    <source>
        <dbReference type="Proteomes" id="UP001189429"/>
    </source>
</evidence>
<feature type="region of interest" description="Disordered" evidence="1">
    <location>
        <begin position="135"/>
        <end position="160"/>
    </location>
</feature>